<dbReference type="InterPro" id="IPR050951">
    <property type="entry name" value="Retrovirus_Pol_polyprotein"/>
</dbReference>
<organism evidence="3 4">
    <name type="scientific">Austropuccinia psidii MF-1</name>
    <dbReference type="NCBI Taxonomy" id="1389203"/>
    <lineage>
        <taxon>Eukaryota</taxon>
        <taxon>Fungi</taxon>
        <taxon>Dikarya</taxon>
        <taxon>Basidiomycota</taxon>
        <taxon>Pucciniomycotina</taxon>
        <taxon>Pucciniomycetes</taxon>
        <taxon>Pucciniales</taxon>
        <taxon>Sphaerophragmiaceae</taxon>
        <taxon>Austropuccinia</taxon>
    </lineage>
</organism>
<dbReference type="PANTHER" id="PTHR37984">
    <property type="entry name" value="PROTEIN CBG26694"/>
    <property type="match status" value="1"/>
</dbReference>
<proteinExistence type="predicted"/>
<evidence type="ECO:0000259" key="2">
    <source>
        <dbReference type="PROSITE" id="PS50994"/>
    </source>
</evidence>
<dbReference type="InterPro" id="IPR001584">
    <property type="entry name" value="Integrase_cat-core"/>
</dbReference>
<dbReference type="SUPFAM" id="SSF53098">
    <property type="entry name" value="Ribonuclease H-like"/>
    <property type="match status" value="1"/>
</dbReference>
<dbReference type="GO" id="GO:0003723">
    <property type="term" value="F:RNA binding"/>
    <property type="evidence" value="ECO:0007669"/>
    <property type="project" value="UniProtKB-KW"/>
</dbReference>
<dbReference type="Gene3D" id="3.30.420.10">
    <property type="entry name" value="Ribonuclease H-like superfamily/Ribonuclease H"/>
    <property type="match status" value="1"/>
</dbReference>
<dbReference type="OrthoDB" id="4360000at2759"/>
<name>A0A9Q3BGX7_9BASI</name>
<dbReference type="EMBL" id="AVOT02001024">
    <property type="protein sequence ID" value="MBW0465389.1"/>
    <property type="molecule type" value="Genomic_DNA"/>
</dbReference>
<dbReference type="GO" id="GO:0015074">
    <property type="term" value="P:DNA integration"/>
    <property type="evidence" value="ECO:0007669"/>
    <property type="project" value="InterPro"/>
</dbReference>
<dbReference type="InterPro" id="IPR036397">
    <property type="entry name" value="RNaseH_sf"/>
</dbReference>
<feature type="domain" description="Integrase catalytic" evidence="2">
    <location>
        <begin position="1"/>
        <end position="121"/>
    </location>
</feature>
<keyword evidence="1" id="KW-0694">RNA-binding</keyword>
<evidence type="ECO:0000256" key="1">
    <source>
        <dbReference type="ARBA" id="ARBA00022884"/>
    </source>
</evidence>
<sequence length="166" mass="19348">MDTDLLFWNRIIATFGVPKIIIDYRDPKFPSGFWTNLYDILGKKFAFSTSYQPHTDGLAERMVQKMEEIIRRFYAYGMEYKDHEGCTHDWATHLPEVWLAYNTSQHSTTGKSPSLVEKECNPLLPVDHLKQNILAIHPKAKDFHYVWKRACDTAAKCITEANKYSK</sequence>
<dbReference type="PROSITE" id="PS50994">
    <property type="entry name" value="INTEGRASE"/>
    <property type="match status" value="1"/>
</dbReference>
<dbReference type="GO" id="GO:0005634">
    <property type="term" value="C:nucleus"/>
    <property type="evidence" value="ECO:0007669"/>
    <property type="project" value="UniProtKB-ARBA"/>
</dbReference>
<protein>
    <recommendedName>
        <fullName evidence="2">Integrase catalytic domain-containing protein</fullName>
    </recommendedName>
</protein>
<evidence type="ECO:0000313" key="3">
    <source>
        <dbReference type="EMBL" id="MBW0465389.1"/>
    </source>
</evidence>
<accession>A0A9Q3BGX7</accession>
<dbReference type="Proteomes" id="UP000765509">
    <property type="component" value="Unassembled WGS sequence"/>
</dbReference>
<dbReference type="AlphaFoldDB" id="A0A9Q3BGX7"/>
<reference evidence="3" key="1">
    <citation type="submission" date="2021-03" db="EMBL/GenBank/DDBJ databases">
        <title>Draft genome sequence of rust myrtle Austropuccinia psidii MF-1, a brazilian biotype.</title>
        <authorList>
            <person name="Quecine M.C."/>
            <person name="Pachon D.M.R."/>
            <person name="Bonatelli M.L."/>
            <person name="Correr F.H."/>
            <person name="Franceschini L.M."/>
            <person name="Leite T.F."/>
            <person name="Margarido G.R.A."/>
            <person name="Almeida C.A."/>
            <person name="Ferrarezi J.A."/>
            <person name="Labate C.A."/>
        </authorList>
    </citation>
    <scope>NUCLEOTIDE SEQUENCE</scope>
    <source>
        <strain evidence="3">MF-1</strain>
    </source>
</reference>
<comment type="caution">
    <text evidence="3">The sequence shown here is derived from an EMBL/GenBank/DDBJ whole genome shotgun (WGS) entry which is preliminary data.</text>
</comment>
<gene>
    <name evidence="3" type="ORF">O181_005104</name>
</gene>
<dbReference type="InterPro" id="IPR012337">
    <property type="entry name" value="RNaseH-like_sf"/>
</dbReference>
<dbReference type="PANTHER" id="PTHR37984:SF5">
    <property type="entry name" value="PROTEIN NYNRIN-LIKE"/>
    <property type="match status" value="1"/>
</dbReference>
<keyword evidence="4" id="KW-1185">Reference proteome</keyword>
<evidence type="ECO:0000313" key="4">
    <source>
        <dbReference type="Proteomes" id="UP000765509"/>
    </source>
</evidence>